<feature type="compositionally biased region" description="Low complexity" evidence="1">
    <location>
        <begin position="140"/>
        <end position="167"/>
    </location>
</feature>
<feature type="region of interest" description="Disordered" evidence="1">
    <location>
        <begin position="78"/>
        <end position="168"/>
    </location>
</feature>
<dbReference type="Proteomes" id="UP000230066">
    <property type="component" value="Unassembled WGS sequence"/>
</dbReference>
<feature type="compositionally biased region" description="Basic and acidic residues" evidence="1">
    <location>
        <begin position="78"/>
        <end position="109"/>
    </location>
</feature>
<feature type="region of interest" description="Disordered" evidence="1">
    <location>
        <begin position="276"/>
        <end position="364"/>
    </location>
</feature>
<feature type="region of interest" description="Disordered" evidence="1">
    <location>
        <begin position="1"/>
        <end position="50"/>
    </location>
</feature>
<evidence type="ECO:0000313" key="3">
    <source>
        <dbReference type="Proteomes" id="UP000230066"/>
    </source>
</evidence>
<protein>
    <submittedName>
        <fullName evidence="2">Uncharacterized protein</fullName>
    </submittedName>
</protein>
<feature type="region of interest" description="Disordered" evidence="1">
    <location>
        <begin position="382"/>
        <end position="408"/>
    </location>
</feature>
<keyword evidence="3" id="KW-1185">Reference proteome</keyword>
<dbReference type="AlphaFoldDB" id="A0A4E0RIC5"/>
<feature type="compositionally biased region" description="Polar residues" evidence="1">
    <location>
        <begin position="313"/>
        <end position="326"/>
    </location>
</feature>
<sequence length="408" mass="44035">MGQASGKLTISHVDHKTKTEAPVETDGDVPQPISTGQIVNGDVTNAPDLPSIDEDVEHVATKNNMVAEISPVHDDHPAVVEHDQNGSVHVEEHDTASASGDKSKEEKQTKKTKNPLVWIHRRLSKRSSTSKKASDKTTEEATPTTEPSESTEEAAAPVAAVTPEQAESATVSVTPVTAAEHQEVVEVASSLVDQVLGTAMIQQLSEQVVEHTPEVTSVTTEVLEQQNQPASESVVEHPACPVEHVVECVPHEQPQAEASPSVEEAVTDTIPEVTELENDTTEHAPEIETESQPELPPQPEEIEKPLEEHMETEQTAVNTNNTNAECDSQPLEMTEGTPAKKSFDHEDLEEQLPVDPEQNHVNGHDFEHHDDVVAAKLASLELTNGHSEHHPTTNGVNGTHSDVVVNGD</sequence>
<dbReference type="EMBL" id="JXXN02000508">
    <property type="protein sequence ID" value="THD27165.1"/>
    <property type="molecule type" value="Genomic_DNA"/>
</dbReference>
<feature type="compositionally biased region" description="Basic residues" evidence="1">
    <location>
        <begin position="119"/>
        <end position="129"/>
    </location>
</feature>
<reference evidence="2" key="1">
    <citation type="submission" date="2019-03" db="EMBL/GenBank/DDBJ databases">
        <title>Improved annotation for the trematode Fasciola hepatica.</title>
        <authorList>
            <person name="Choi Y.-J."/>
            <person name="Martin J."/>
            <person name="Mitreva M."/>
        </authorList>
    </citation>
    <scope>NUCLEOTIDE SEQUENCE [LARGE SCALE GENOMIC DNA]</scope>
</reference>
<evidence type="ECO:0000313" key="2">
    <source>
        <dbReference type="EMBL" id="THD27165.1"/>
    </source>
</evidence>
<comment type="caution">
    <text evidence="2">The sequence shown here is derived from an EMBL/GenBank/DDBJ whole genome shotgun (WGS) entry which is preliminary data.</text>
</comment>
<feature type="compositionally biased region" description="Basic and acidic residues" evidence="1">
    <location>
        <begin position="301"/>
        <end position="312"/>
    </location>
</feature>
<accession>A0A4E0RIC5</accession>
<evidence type="ECO:0000256" key="1">
    <source>
        <dbReference type="SAM" id="MobiDB-lite"/>
    </source>
</evidence>
<organism evidence="2 3">
    <name type="scientific">Fasciola hepatica</name>
    <name type="common">Liver fluke</name>
    <dbReference type="NCBI Taxonomy" id="6192"/>
    <lineage>
        <taxon>Eukaryota</taxon>
        <taxon>Metazoa</taxon>
        <taxon>Spiralia</taxon>
        <taxon>Lophotrochozoa</taxon>
        <taxon>Platyhelminthes</taxon>
        <taxon>Trematoda</taxon>
        <taxon>Digenea</taxon>
        <taxon>Plagiorchiida</taxon>
        <taxon>Echinostomata</taxon>
        <taxon>Echinostomatoidea</taxon>
        <taxon>Fasciolidae</taxon>
        <taxon>Fasciola</taxon>
    </lineage>
</organism>
<feature type="compositionally biased region" description="Basic and acidic residues" evidence="1">
    <location>
        <begin position="12"/>
        <end position="21"/>
    </location>
</feature>
<gene>
    <name evidence="2" type="ORF">D915_001792</name>
</gene>
<name>A0A4E0RIC5_FASHE</name>
<proteinExistence type="predicted"/>